<evidence type="ECO:0000256" key="10">
    <source>
        <dbReference type="ARBA" id="ARBA00023136"/>
    </source>
</evidence>
<dbReference type="PANTHER" id="PTHR45436:SF5">
    <property type="entry name" value="SENSOR HISTIDINE KINASE TRCS"/>
    <property type="match status" value="1"/>
</dbReference>
<dbReference type="InterPro" id="IPR004358">
    <property type="entry name" value="Sig_transdc_His_kin-like_C"/>
</dbReference>
<evidence type="ECO:0000259" key="14">
    <source>
        <dbReference type="PROSITE" id="PS50885"/>
    </source>
</evidence>
<evidence type="ECO:0000256" key="2">
    <source>
        <dbReference type="ARBA" id="ARBA00004236"/>
    </source>
</evidence>
<dbReference type="InterPro" id="IPR003660">
    <property type="entry name" value="HAMP_dom"/>
</dbReference>
<dbReference type="SMART" id="SM00387">
    <property type="entry name" value="HATPase_c"/>
    <property type="match status" value="1"/>
</dbReference>
<dbReference type="CDD" id="cd00075">
    <property type="entry name" value="HATPase"/>
    <property type="match status" value="1"/>
</dbReference>
<evidence type="ECO:0000256" key="9">
    <source>
        <dbReference type="ARBA" id="ARBA00023012"/>
    </source>
</evidence>
<dbReference type="InterPro" id="IPR005467">
    <property type="entry name" value="His_kinase_dom"/>
</dbReference>
<name>A0A9W6QVZ8_9PSEU</name>
<dbReference type="Gene3D" id="6.10.340.10">
    <property type="match status" value="1"/>
</dbReference>
<dbReference type="PROSITE" id="PS50885">
    <property type="entry name" value="HAMP"/>
    <property type="match status" value="1"/>
</dbReference>
<keyword evidence="5" id="KW-0808">Transferase</keyword>
<reference evidence="15" key="1">
    <citation type="submission" date="2023-03" db="EMBL/GenBank/DDBJ databases">
        <title>Amycolatopsis taiwanensis NBRC 103393.</title>
        <authorList>
            <person name="Ichikawa N."/>
            <person name="Sato H."/>
            <person name="Tonouchi N."/>
        </authorList>
    </citation>
    <scope>NUCLEOTIDE SEQUENCE</scope>
    <source>
        <strain evidence="15">NBRC 103393</strain>
    </source>
</reference>
<accession>A0A9W6QVZ8</accession>
<dbReference type="Pfam" id="PF00672">
    <property type="entry name" value="HAMP"/>
    <property type="match status" value="1"/>
</dbReference>
<comment type="catalytic activity">
    <reaction evidence="1">
        <text>ATP + protein L-histidine = ADP + protein N-phospho-L-histidine.</text>
        <dbReference type="EC" id="2.7.13.3"/>
    </reaction>
</comment>
<dbReference type="SUPFAM" id="SSF55874">
    <property type="entry name" value="ATPase domain of HSP90 chaperone/DNA topoisomerase II/histidine kinase"/>
    <property type="match status" value="1"/>
</dbReference>
<feature type="chain" id="PRO_5040766575" description="histidine kinase" evidence="12">
    <location>
        <begin position="35"/>
        <end position="464"/>
    </location>
</feature>
<dbReference type="SMART" id="SM00304">
    <property type="entry name" value="HAMP"/>
    <property type="match status" value="1"/>
</dbReference>
<dbReference type="InterPro" id="IPR036097">
    <property type="entry name" value="HisK_dim/P_sf"/>
</dbReference>
<comment type="caution">
    <text evidence="15">The sequence shown here is derived from an EMBL/GenBank/DDBJ whole genome shotgun (WGS) entry which is preliminary data.</text>
</comment>
<dbReference type="Proteomes" id="UP001165136">
    <property type="component" value="Unassembled WGS sequence"/>
</dbReference>
<feature type="domain" description="HAMP" evidence="14">
    <location>
        <begin position="173"/>
        <end position="226"/>
    </location>
</feature>
<dbReference type="Gene3D" id="1.10.287.130">
    <property type="match status" value="1"/>
</dbReference>
<keyword evidence="8 11" id="KW-1133">Transmembrane helix</keyword>
<sequence length="464" mass="48302">MIWRWPIRVRLTTAFTVMMALVLFGVAAATVAHARTALDESIDETLTSRLGDLQSAAAAALPNPIGGRNTVEQVLDPSGAVVASSPPVSAGSMLDAGELAAARNGAVFVDHPAAGGLAGPVRLAAGPAGPRVVVAATSLAERDAAVADLRAELAVAFPLVLLAAAGGAYLLGAGALRPVERMRARAAAITAEDTDQRLPVPSARDEISRLGTTFNDLLARLQAALSRERQFVADASHELRTPLGMLTTELELALRRPRSSAELTAAMHSALEETERLSRLAQDLLLLARTDQPDTSRATRRAASTALRPVLERVATRYRALGEGDPLAIDCAPDLSIQASEEDCERAVSNLVDNAMSHGAPPVIVKAWPAGSGQPEWVAIEVRDHGPGFDPAFLPHALERFTRADTARAGGEGTGLGLAIVAALARRNGGQVDAGNDPDGGAVLTLTLPAAPASILAQYRAVQQ</sequence>
<dbReference type="SUPFAM" id="SSF158472">
    <property type="entry name" value="HAMP domain-like"/>
    <property type="match status" value="1"/>
</dbReference>
<dbReference type="SUPFAM" id="SSF47384">
    <property type="entry name" value="Homodimeric domain of signal transducing histidine kinase"/>
    <property type="match status" value="1"/>
</dbReference>
<evidence type="ECO:0000259" key="13">
    <source>
        <dbReference type="PROSITE" id="PS50109"/>
    </source>
</evidence>
<dbReference type="AlphaFoldDB" id="A0A9W6QVZ8"/>
<comment type="subcellular location">
    <subcellularLocation>
        <location evidence="2">Cell membrane</location>
    </subcellularLocation>
</comment>
<evidence type="ECO:0000256" key="12">
    <source>
        <dbReference type="SAM" id="SignalP"/>
    </source>
</evidence>
<evidence type="ECO:0000256" key="11">
    <source>
        <dbReference type="SAM" id="Phobius"/>
    </source>
</evidence>
<dbReference type="CDD" id="cd06225">
    <property type="entry name" value="HAMP"/>
    <property type="match status" value="1"/>
</dbReference>
<feature type="transmembrane region" description="Helical" evidence="11">
    <location>
        <begin position="155"/>
        <end position="176"/>
    </location>
</feature>
<dbReference type="PANTHER" id="PTHR45436">
    <property type="entry name" value="SENSOR HISTIDINE KINASE YKOH"/>
    <property type="match status" value="1"/>
</dbReference>
<dbReference type="InterPro" id="IPR003594">
    <property type="entry name" value="HATPase_dom"/>
</dbReference>
<dbReference type="InterPro" id="IPR003661">
    <property type="entry name" value="HisK_dim/P_dom"/>
</dbReference>
<keyword evidence="4" id="KW-0597">Phosphoprotein</keyword>
<dbReference type="CDD" id="cd00082">
    <property type="entry name" value="HisKA"/>
    <property type="match status" value="1"/>
</dbReference>
<evidence type="ECO:0000313" key="16">
    <source>
        <dbReference type="Proteomes" id="UP001165136"/>
    </source>
</evidence>
<dbReference type="Gene3D" id="3.30.565.10">
    <property type="entry name" value="Histidine kinase-like ATPase, C-terminal domain"/>
    <property type="match status" value="1"/>
</dbReference>
<evidence type="ECO:0000256" key="6">
    <source>
        <dbReference type="ARBA" id="ARBA00022692"/>
    </source>
</evidence>
<keyword evidence="12" id="KW-0732">Signal</keyword>
<dbReference type="GO" id="GO:0005886">
    <property type="term" value="C:plasma membrane"/>
    <property type="evidence" value="ECO:0007669"/>
    <property type="project" value="UniProtKB-SubCell"/>
</dbReference>
<evidence type="ECO:0000256" key="5">
    <source>
        <dbReference type="ARBA" id="ARBA00022679"/>
    </source>
</evidence>
<feature type="domain" description="Histidine kinase" evidence="13">
    <location>
        <begin position="234"/>
        <end position="452"/>
    </location>
</feature>
<evidence type="ECO:0000256" key="4">
    <source>
        <dbReference type="ARBA" id="ARBA00022553"/>
    </source>
</evidence>
<feature type="signal peptide" evidence="12">
    <location>
        <begin position="1"/>
        <end position="34"/>
    </location>
</feature>
<dbReference type="PROSITE" id="PS50109">
    <property type="entry name" value="HIS_KIN"/>
    <property type="match status" value="1"/>
</dbReference>
<dbReference type="RefSeq" id="WP_285486262.1">
    <property type="nucleotide sequence ID" value="NZ_BSTI01000003.1"/>
</dbReference>
<keyword evidence="9" id="KW-0902">Two-component regulatory system</keyword>
<evidence type="ECO:0000256" key="3">
    <source>
        <dbReference type="ARBA" id="ARBA00012438"/>
    </source>
</evidence>
<proteinExistence type="predicted"/>
<dbReference type="EC" id="2.7.13.3" evidence="3"/>
<keyword evidence="6 11" id="KW-0812">Transmembrane</keyword>
<keyword evidence="16" id="KW-1185">Reference proteome</keyword>
<evidence type="ECO:0000256" key="8">
    <source>
        <dbReference type="ARBA" id="ARBA00022989"/>
    </source>
</evidence>
<dbReference type="Pfam" id="PF02518">
    <property type="entry name" value="HATPase_c"/>
    <property type="match status" value="1"/>
</dbReference>
<keyword evidence="7 15" id="KW-0418">Kinase</keyword>
<dbReference type="InterPro" id="IPR036890">
    <property type="entry name" value="HATPase_C_sf"/>
</dbReference>
<protein>
    <recommendedName>
        <fullName evidence="3">histidine kinase</fullName>
        <ecNumber evidence="3">2.7.13.3</ecNumber>
    </recommendedName>
</protein>
<keyword evidence="10 11" id="KW-0472">Membrane</keyword>
<dbReference type="Pfam" id="PF00512">
    <property type="entry name" value="HisKA"/>
    <property type="match status" value="1"/>
</dbReference>
<dbReference type="SMART" id="SM00388">
    <property type="entry name" value="HisKA"/>
    <property type="match status" value="1"/>
</dbReference>
<dbReference type="GO" id="GO:0000155">
    <property type="term" value="F:phosphorelay sensor kinase activity"/>
    <property type="evidence" value="ECO:0007669"/>
    <property type="project" value="InterPro"/>
</dbReference>
<evidence type="ECO:0000313" key="15">
    <source>
        <dbReference type="EMBL" id="GLY64758.1"/>
    </source>
</evidence>
<dbReference type="PRINTS" id="PR00344">
    <property type="entry name" value="BCTRLSENSOR"/>
</dbReference>
<dbReference type="EMBL" id="BSTI01000003">
    <property type="protein sequence ID" value="GLY64758.1"/>
    <property type="molecule type" value="Genomic_DNA"/>
</dbReference>
<evidence type="ECO:0000256" key="7">
    <source>
        <dbReference type="ARBA" id="ARBA00022777"/>
    </source>
</evidence>
<organism evidence="15 16">
    <name type="scientific">Amycolatopsis taiwanensis</name>
    <dbReference type="NCBI Taxonomy" id="342230"/>
    <lineage>
        <taxon>Bacteria</taxon>
        <taxon>Bacillati</taxon>
        <taxon>Actinomycetota</taxon>
        <taxon>Actinomycetes</taxon>
        <taxon>Pseudonocardiales</taxon>
        <taxon>Pseudonocardiaceae</taxon>
        <taxon>Amycolatopsis</taxon>
    </lineage>
</organism>
<dbReference type="InterPro" id="IPR050428">
    <property type="entry name" value="TCS_sensor_his_kinase"/>
</dbReference>
<evidence type="ECO:0000256" key="1">
    <source>
        <dbReference type="ARBA" id="ARBA00000085"/>
    </source>
</evidence>
<gene>
    <name evidence="15" type="ORF">Atai01_13770</name>
</gene>
<dbReference type="FunFam" id="1.10.287.130:FF:000001">
    <property type="entry name" value="Two-component sensor histidine kinase"/>
    <property type="match status" value="1"/>
</dbReference>